<dbReference type="PANTHER" id="PTHR43630:SF2">
    <property type="entry name" value="GLYCOSYLTRANSFERASE"/>
    <property type="match status" value="1"/>
</dbReference>
<dbReference type="SMART" id="SM00028">
    <property type="entry name" value="TPR"/>
    <property type="match status" value="3"/>
</dbReference>
<comment type="caution">
    <text evidence="3">The sequence shown here is derived from an EMBL/GenBank/DDBJ whole genome shotgun (WGS) entry which is preliminary data.</text>
</comment>
<dbReference type="Pfam" id="PF13181">
    <property type="entry name" value="TPR_8"/>
    <property type="match status" value="1"/>
</dbReference>
<sequence length="354" mass="41887">MITISLCMIVKNEEKVLSKCLDSIKDIAEEIIIVDTGSTDNTKKIASFYTDKIFDFKWIDDFSAARNFSFSKASKEYILWLDADDIILKEDRKEFFQLKENLSDDTDVVMMRYNVGFDESGNANESYFRERLVKRSCNFKWADRIHEYIGVSGKIVNSDVCITHVKNRSNNVRNLKIFKKMRSSSRSFSPRNLYYYAKELYFNKQYNHAILYYKRFLQTSEGWIEDYINACSEIAQCYRAKNNRENELMYLMKSFSYDVPRAETCCELGYFFKNANEYDKAIFWFETALSLKKSENTWGTIKHDCYGYIPSIELCVCYYKLGNKEEAIKYNKLAEQFKPSDKMVEYNKKFFGDL</sequence>
<feature type="domain" description="Glycosyltransferase 2-like" evidence="2">
    <location>
        <begin position="5"/>
        <end position="149"/>
    </location>
</feature>
<organism evidence="3 4">
    <name type="scientific">Clostridium thailandense</name>
    <dbReference type="NCBI Taxonomy" id="2794346"/>
    <lineage>
        <taxon>Bacteria</taxon>
        <taxon>Bacillati</taxon>
        <taxon>Bacillota</taxon>
        <taxon>Clostridia</taxon>
        <taxon>Eubacteriales</taxon>
        <taxon>Clostridiaceae</taxon>
        <taxon>Clostridium</taxon>
    </lineage>
</organism>
<keyword evidence="4" id="KW-1185">Reference proteome</keyword>
<dbReference type="AlphaFoldDB" id="A0A949WXI8"/>
<protein>
    <submittedName>
        <fullName evidence="3">Glycosyltransferase family 2 protein</fullName>
    </submittedName>
</protein>
<accession>A0A949WXI8</accession>
<name>A0A949WXI8_9CLOT</name>
<evidence type="ECO:0000256" key="1">
    <source>
        <dbReference type="PROSITE-ProRule" id="PRU00339"/>
    </source>
</evidence>
<dbReference type="CDD" id="cd02511">
    <property type="entry name" value="Beta4Glucosyltransferase"/>
    <property type="match status" value="1"/>
</dbReference>
<proteinExistence type="predicted"/>
<dbReference type="InterPro" id="IPR019734">
    <property type="entry name" value="TPR_rpt"/>
</dbReference>
<dbReference type="Pfam" id="PF00535">
    <property type="entry name" value="Glycos_transf_2"/>
    <property type="match status" value="1"/>
</dbReference>
<evidence type="ECO:0000313" key="4">
    <source>
        <dbReference type="Proteomes" id="UP000694308"/>
    </source>
</evidence>
<dbReference type="Proteomes" id="UP000694308">
    <property type="component" value="Unassembled WGS sequence"/>
</dbReference>
<dbReference type="PANTHER" id="PTHR43630">
    <property type="entry name" value="POLY-BETA-1,6-N-ACETYL-D-GLUCOSAMINE SYNTHASE"/>
    <property type="match status" value="1"/>
</dbReference>
<feature type="repeat" description="TPR" evidence="1">
    <location>
        <begin position="262"/>
        <end position="295"/>
    </location>
</feature>
<keyword evidence="1" id="KW-0802">TPR repeat</keyword>
<evidence type="ECO:0000313" key="3">
    <source>
        <dbReference type="EMBL" id="MBV7276007.1"/>
    </source>
</evidence>
<evidence type="ECO:0000259" key="2">
    <source>
        <dbReference type="Pfam" id="PF00535"/>
    </source>
</evidence>
<dbReference type="RefSeq" id="WP_218323052.1">
    <property type="nucleotide sequence ID" value="NZ_JAEEGC010000146.1"/>
</dbReference>
<gene>
    <name evidence="3" type="ORF">I6U48_24245</name>
</gene>
<dbReference type="InterPro" id="IPR001173">
    <property type="entry name" value="Glyco_trans_2-like"/>
</dbReference>
<dbReference type="EMBL" id="JAEEGC010000146">
    <property type="protein sequence ID" value="MBV7276007.1"/>
    <property type="molecule type" value="Genomic_DNA"/>
</dbReference>
<dbReference type="PROSITE" id="PS50005">
    <property type="entry name" value="TPR"/>
    <property type="match status" value="1"/>
</dbReference>
<reference evidence="3" key="1">
    <citation type="submission" date="2020-12" db="EMBL/GenBank/DDBJ databases">
        <title>Clostridium thailandense sp. nov., a novel acetogenic bacterium isolated from peat land soil in Thailand.</title>
        <authorList>
            <person name="Chaikitkaew S."/>
            <person name="Birkeland N.K."/>
        </authorList>
    </citation>
    <scope>NUCLEOTIDE SEQUENCE</scope>
    <source>
        <strain evidence="3">PL3</strain>
    </source>
</reference>